<evidence type="ECO:0000259" key="8">
    <source>
        <dbReference type="PROSITE" id="PS50090"/>
    </source>
</evidence>
<dbReference type="PROSITE" id="PS51294">
    <property type="entry name" value="HTH_MYB"/>
    <property type="match status" value="2"/>
</dbReference>
<dbReference type="Gene3D" id="1.10.10.60">
    <property type="entry name" value="Homeodomain-like"/>
    <property type="match status" value="2"/>
</dbReference>
<dbReference type="InterPro" id="IPR015495">
    <property type="entry name" value="Myb_TF_plants"/>
</dbReference>
<sequence>MGRTPCCDKSNVKKGLWTAEEDAKILAYVSEHGTSNWTSAPRKAGLKRCGKSCRLRWTNYLRPDLKHDRLTPEEEMLIINLHAVIGSRWSQIAAHLPGRTDNDVKNYWNTKLKKKLLEMGIDPVTHKPFSQILTDYENIAHFPKAITQIGSFNRDLRNTFMSKPEVSSALEVNLSSLLSHSMVAMRTPMMESVQDGLINGERSNNNCSWDLQYQLQAMGLFKEATNCTNLETFHPHFFSEGSSSSSSSTATAMQVTWPIPFACEEQSLLQTTPGPPISWNEFFLKDAFLPLDQQQWQEQQDIQGLLSTGSSSEIQVHDEIQKIELIDEGNKNYTVEQVGYDPFTDIGKSYPGTVGDEAGKIFEGSLCPNDSFMESIFDQDNQISWEFPSNLGEPF</sequence>
<dbReference type="AlphaFoldDB" id="A0A9Q0HBH1"/>
<evidence type="ECO:0000256" key="4">
    <source>
        <dbReference type="ARBA" id="ARBA00023015"/>
    </source>
</evidence>
<dbReference type="GO" id="GO:0003677">
    <property type="term" value="F:DNA binding"/>
    <property type="evidence" value="ECO:0007669"/>
    <property type="project" value="UniProtKB-KW"/>
</dbReference>
<dbReference type="SMART" id="SM00717">
    <property type="entry name" value="SANT"/>
    <property type="match status" value="2"/>
</dbReference>
<dbReference type="InterPro" id="IPR009057">
    <property type="entry name" value="Homeodomain-like_sf"/>
</dbReference>
<feature type="domain" description="Myb-like" evidence="8">
    <location>
        <begin position="62"/>
        <end position="112"/>
    </location>
</feature>
<accession>A0A9Q0HBH1</accession>
<evidence type="ECO:0000313" key="10">
    <source>
        <dbReference type="EMBL" id="KAJ4961673.1"/>
    </source>
</evidence>
<comment type="caution">
    <text evidence="10">The sequence shown here is derived from an EMBL/GenBank/DDBJ whole genome shotgun (WGS) entry which is preliminary data.</text>
</comment>
<dbReference type="Pfam" id="PF00249">
    <property type="entry name" value="Myb_DNA-binding"/>
    <property type="match status" value="2"/>
</dbReference>
<gene>
    <name evidence="10" type="ORF">NE237_021583</name>
</gene>
<evidence type="ECO:0000256" key="6">
    <source>
        <dbReference type="ARBA" id="ARBA00023163"/>
    </source>
</evidence>
<evidence type="ECO:0000313" key="11">
    <source>
        <dbReference type="Proteomes" id="UP001141806"/>
    </source>
</evidence>
<reference evidence="10" key="1">
    <citation type="journal article" date="2023" name="Plant J.">
        <title>The genome of the king protea, Protea cynaroides.</title>
        <authorList>
            <person name="Chang J."/>
            <person name="Duong T.A."/>
            <person name="Schoeman C."/>
            <person name="Ma X."/>
            <person name="Roodt D."/>
            <person name="Barker N."/>
            <person name="Li Z."/>
            <person name="Van de Peer Y."/>
            <person name="Mizrachi E."/>
        </authorList>
    </citation>
    <scope>NUCLEOTIDE SEQUENCE</scope>
    <source>
        <tissue evidence="10">Young leaves</tissue>
    </source>
</reference>
<dbReference type="Proteomes" id="UP001141806">
    <property type="component" value="Unassembled WGS sequence"/>
</dbReference>
<keyword evidence="5" id="KW-0238">DNA-binding</keyword>
<dbReference type="PROSITE" id="PS50090">
    <property type="entry name" value="MYB_LIKE"/>
    <property type="match status" value="2"/>
</dbReference>
<keyword evidence="6" id="KW-0804">Transcription</keyword>
<protein>
    <recommendedName>
        <fullName evidence="12">Transcription factor MYB35</fullName>
    </recommendedName>
</protein>
<dbReference type="GO" id="GO:0005634">
    <property type="term" value="C:nucleus"/>
    <property type="evidence" value="ECO:0007669"/>
    <property type="project" value="UniProtKB-SubCell"/>
</dbReference>
<keyword evidence="4" id="KW-0805">Transcription regulation</keyword>
<evidence type="ECO:0000259" key="9">
    <source>
        <dbReference type="PROSITE" id="PS51294"/>
    </source>
</evidence>
<dbReference type="SUPFAM" id="SSF46689">
    <property type="entry name" value="Homeodomain-like"/>
    <property type="match status" value="1"/>
</dbReference>
<dbReference type="CDD" id="cd00167">
    <property type="entry name" value="SANT"/>
    <property type="match status" value="2"/>
</dbReference>
<feature type="domain" description="HTH myb-type" evidence="9">
    <location>
        <begin position="9"/>
        <end position="65"/>
    </location>
</feature>
<name>A0A9Q0HBH1_9MAGN</name>
<keyword evidence="3" id="KW-0677">Repeat</keyword>
<dbReference type="GO" id="GO:0048658">
    <property type="term" value="P:anther wall tapetum development"/>
    <property type="evidence" value="ECO:0007669"/>
    <property type="project" value="UniProtKB-ARBA"/>
</dbReference>
<dbReference type="InterPro" id="IPR017930">
    <property type="entry name" value="Myb_dom"/>
</dbReference>
<dbReference type="FunFam" id="1.10.10.60:FF:000204">
    <property type="entry name" value="transcription factor MYB80"/>
    <property type="match status" value="1"/>
</dbReference>
<proteinExistence type="predicted"/>
<organism evidence="10 11">
    <name type="scientific">Protea cynaroides</name>
    <dbReference type="NCBI Taxonomy" id="273540"/>
    <lineage>
        <taxon>Eukaryota</taxon>
        <taxon>Viridiplantae</taxon>
        <taxon>Streptophyta</taxon>
        <taxon>Embryophyta</taxon>
        <taxon>Tracheophyta</taxon>
        <taxon>Spermatophyta</taxon>
        <taxon>Magnoliopsida</taxon>
        <taxon>Proteales</taxon>
        <taxon>Proteaceae</taxon>
        <taxon>Protea</taxon>
    </lineage>
</organism>
<keyword evidence="7" id="KW-0539">Nucleus</keyword>
<dbReference type="FunFam" id="1.10.10.60:FF:000015">
    <property type="entry name" value="Transcription factor RAX3"/>
    <property type="match status" value="1"/>
</dbReference>
<feature type="domain" description="HTH myb-type" evidence="9">
    <location>
        <begin position="66"/>
        <end position="116"/>
    </location>
</feature>
<dbReference type="PANTHER" id="PTHR47994:SF5">
    <property type="entry name" value="F14D16.11-RELATED"/>
    <property type="match status" value="1"/>
</dbReference>
<evidence type="ECO:0000256" key="7">
    <source>
        <dbReference type="ARBA" id="ARBA00023242"/>
    </source>
</evidence>
<evidence type="ECO:0000256" key="5">
    <source>
        <dbReference type="ARBA" id="ARBA00023125"/>
    </source>
</evidence>
<keyword evidence="2" id="KW-0217">Developmental protein</keyword>
<dbReference type="EMBL" id="JAMYWD010000009">
    <property type="protein sequence ID" value="KAJ4961673.1"/>
    <property type="molecule type" value="Genomic_DNA"/>
</dbReference>
<comment type="subcellular location">
    <subcellularLocation>
        <location evidence="1">Nucleus</location>
    </subcellularLocation>
</comment>
<evidence type="ECO:0000256" key="1">
    <source>
        <dbReference type="ARBA" id="ARBA00004123"/>
    </source>
</evidence>
<dbReference type="PANTHER" id="PTHR47994">
    <property type="entry name" value="F14D16.11-RELATED"/>
    <property type="match status" value="1"/>
</dbReference>
<evidence type="ECO:0008006" key="12">
    <source>
        <dbReference type="Google" id="ProtNLM"/>
    </source>
</evidence>
<evidence type="ECO:0000256" key="2">
    <source>
        <dbReference type="ARBA" id="ARBA00022473"/>
    </source>
</evidence>
<dbReference type="InterPro" id="IPR001005">
    <property type="entry name" value="SANT/Myb"/>
</dbReference>
<dbReference type="OrthoDB" id="2143914at2759"/>
<feature type="domain" description="Myb-like" evidence="8">
    <location>
        <begin position="9"/>
        <end position="61"/>
    </location>
</feature>
<keyword evidence="11" id="KW-1185">Reference proteome</keyword>
<evidence type="ECO:0000256" key="3">
    <source>
        <dbReference type="ARBA" id="ARBA00022737"/>
    </source>
</evidence>